<evidence type="ECO:0000313" key="1">
    <source>
        <dbReference type="EMBL" id="KAK4550831.1"/>
    </source>
</evidence>
<dbReference type="EMBL" id="JAVFHQ010000001">
    <property type="protein sequence ID" value="KAK4550831.1"/>
    <property type="molecule type" value="Genomic_DNA"/>
</dbReference>
<accession>A0AAV9JYG1</accession>
<keyword evidence="2" id="KW-1185">Reference proteome</keyword>
<protein>
    <recommendedName>
        <fullName evidence="3">ORM1-like protein 3</fullName>
    </recommendedName>
</protein>
<organism evidence="1 2">
    <name type="scientific">Oleoguttula mirabilis</name>
    <dbReference type="NCBI Taxonomy" id="1507867"/>
    <lineage>
        <taxon>Eukaryota</taxon>
        <taxon>Fungi</taxon>
        <taxon>Dikarya</taxon>
        <taxon>Ascomycota</taxon>
        <taxon>Pezizomycotina</taxon>
        <taxon>Dothideomycetes</taxon>
        <taxon>Dothideomycetidae</taxon>
        <taxon>Mycosphaerellales</taxon>
        <taxon>Teratosphaeriaceae</taxon>
        <taxon>Oleoguttula</taxon>
    </lineage>
</organism>
<dbReference type="AlphaFoldDB" id="A0AAV9JYG1"/>
<name>A0AAV9JYG1_9PEZI</name>
<evidence type="ECO:0000313" key="2">
    <source>
        <dbReference type="Proteomes" id="UP001324427"/>
    </source>
</evidence>
<evidence type="ECO:0008006" key="3">
    <source>
        <dbReference type="Google" id="ProtNLM"/>
    </source>
</evidence>
<dbReference type="Proteomes" id="UP001324427">
    <property type="component" value="Unassembled WGS sequence"/>
</dbReference>
<proteinExistence type="predicted"/>
<reference evidence="1 2" key="1">
    <citation type="submission" date="2021-11" db="EMBL/GenBank/DDBJ databases">
        <title>Black yeast isolated from Biological Soil Crust.</title>
        <authorList>
            <person name="Kurbessoian T."/>
        </authorList>
    </citation>
    <scope>NUCLEOTIDE SEQUENCE [LARGE SCALE GENOMIC DNA]</scope>
    <source>
        <strain evidence="1 2">CCFEE 5522</strain>
    </source>
</reference>
<gene>
    <name evidence="1" type="ORF">LTR36_000411</name>
</gene>
<sequence>MLFDPRFIGANATNETRDAWAEDQWPHIKLIWAFLILLHFAALLHVDPVVVHWLCVLLRRVNDSAAPVVQSVPEHYLL</sequence>
<comment type="caution">
    <text evidence="1">The sequence shown here is derived from an EMBL/GenBank/DDBJ whole genome shotgun (WGS) entry which is preliminary data.</text>
</comment>